<dbReference type="EC" id="2.5.1.18" evidence="2"/>
<dbReference type="GO" id="GO:0004364">
    <property type="term" value="F:glutathione transferase activity"/>
    <property type="evidence" value="ECO:0007669"/>
    <property type="project" value="UniProtKB-EC"/>
</dbReference>
<protein>
    <recommendedName>
        <fullName evidence="2">glutathione transferase</fullName>
        <ecNumber evidence="2">2.5.1.18</ecNumber>
    </recommendedName>
    <alternativeName>
        <fullName evidence="5">GST class-phi</fullName>
    </alternativeName>
</protein>
<keyword evidence="3 8" id="KW-0808">Transferase</keyword>
<dbReference type="InterPro" id="IPR004045">
    <property type="entry name" value="Glutathione_S-Trfase_N"/>
</dbReference>
<dbReference type="GO" id="GO:0043295">
    <property type="term" value="F:glutathione binding"/>
    <property type="evidence" value="ECO:0007669"/>
    <property type="project" value="TreeGrafter"/>
</dbReference>
<keyword evidence="9" id="KW-1185">Reference proteome</keyword>
<dbReference type="PANTHER" id="PTHR43900">
    <property type="entry name" value="GLUTATHIONE S-TRANSFERASE RHO"/>
    <property type="match status" value="1"/>
</dbReference>
<dbReference type="PANTHER" id="PTHR43900:SF47">
    <property type="entry name" value="GLUTATHIONE S-TRANSFERASE F6-RELATED"/>
    <property type="match status" value="1"/>
</dbReference>
<evidence type="ECO:0000256" key="2">
    <source>
        <dbReference type="ARBA" id="ARBA00012452"/>
    </source>
</evidence>
<dbReference type="Gene3D" id="1.20.1050.10">
    <property type="match status" value="1"/>
</dbReference>
<dbReference type="PROSITE" id="PS50405">
    <property type="entry name" value="GST_CTER"/>
    <property type="match status" value="1"/>
</dbReference>
<feature type="domain" description="GST C-terminal" evidence="7">
    <location>
        <begin position="90"/>
        <end position="215"/>
    </location>
</feature>
<comment type="caution">
    <text evidence="8">The sequence shown here is derived from an EMBL/GenBank/DDBJ whole genome shotgun (WGS) entry which is preliminary data.</text>
</comment>
<organism evidence="8 9">
    <name type="scientific">Lithospermum erythrorhizon</name>
    <name type="common">Purple gromwell</name>
    <name type="synonym">Lithospermum officinale var. erythrorhizon</name>
    <dbReference type="NCBI Taxonomy" id="34254"/>
    <lineage>
        <taxon>Eukaryota</taxon>
        <taxon>Viridiplantae</taxon>
        <taxon>Streptophyta</taxon>
        <taxon>Embryophyta</taxon>
        <taxon>Tracheophyta</taxon>
        <taxon>Spermatophyta</taxon>
        <taxon>Magnoliopsida</taxon>
        <taxon>eudicotyledons</taxon>
        <taxon>Gunneridae</taxon>
        <taxon>Pentapetalae</taxon>
        <taxon>asterids</taxon>
        <taxon>lamiids</taxon>
        <taxon>Boraginales</taxon>
        <taxon>Boraginaceae</taxon>
        <taxon>Boraginoideae</taxon>
        <taxon>Lithospermeae</taxon>
        <taxon>Lithospermum</taxon>
    </lineage>
</organism>
<dbReference type="InterPro" id="IPR004046">
    <property type="entry name" value="GST_C"/>
</dbReference>
<accession>A0AAV3Q3J6</accession>
<dbReference type="FunFam" id="3.40.30.10:FF:000016">
    <property type="entry name" value="Glutathione S-transferase F2"/>
    <property type="match status" value="1"/>
</dbReference>
<dbReference type="EMBL" id="BAABME010003226">
    <property type="protein sequence ID" value="GAA0157976.1"/>
    <property type="molecule type" value="Genomic_DNA"/>
</dbReference>
<dbReference type="InterPro" id="IPR010987">
    <property type="entry name" value="Glutathione-S-Trfase_C-like"/>
</dbReference>
<dbReference type="Pfam" id="PF02798">
    <property type="entry name" value="GST_N"/>
    <property type="match status" value="1"/>
</dbReference>
<gene>
    <name evidence="8" type="ORF">LIER_15119</name>
</gene>
<dbReference type="InterPro" id="IPR036282">
    <property type="entry name" value="Glutathione-S-Trfase_C_sf"/>
</dbReference>
<dbReference type="InterPro" id="IPR034347">
    <property type="entry name" value="GST_Phi_C"/>
</dbReference>
<evidence type="ECO:0000256" key="3">
    <source>
        <dbReference type="ARBA" id="ARBA00022679"/>
    </source>
</evidence>
<evidence type="ECO:0000259" key="7">
    <source>
        <dbReference type="PROSITE" id="PS50405"/>
    </source>
</evidence>
<dbReference type="SUPFAM" id="SSF47616">
    <property type="entry name" value="GST C-terminal domain-like"/>
    <property type="match status" value="1"/>
</dbReference>
<evidence type="ECO:0000313" key="9">
    <source>
        <dbReference type="Proteomes" id="UP001454036"/>
    </source>
</evidence>
<evidence type="ECO:0000256" key="4">
    <source>
        <dbReference type="ARBA" id="ARBA00047960"/>
    </source>
</evidence>
<evidence type="ECO:0000256" key="5">
    <source>
        <dbReference type="ARBA" id="ARBA00081070"/>
    </source>
</evidence>
<dbReference type="SFLD" id="SFLDG01154">
    <property type="entry name" value="Main.5:_Phi-like"/>
    <property type="match status" value="1"/>
</dbReference>
<evidence type="ECO:0000259" key="6">
    <source>
        <dbReference type="PROSITE" id="PS50404"/>
    </source>
</evidence>
<dbReference type="GO" id="GO:0009407">
    <property type="term" value="P:toxin catabolic process"/>
    <property type="evidence" value="ECO:0007669"/>
    <property type="project" value="UniProtKB-ARBA"/>
</dbReference>
<dbReference type="FunFam" id="1.20.1050.10:FF:000004">
    <property type="entry name" value="Glutathione S-transferase F2"/>
    <property type="match status" value="1"/>
</dbReference>
<reference evidence="8 9" key="1">
    <citation type="submission" date="2024-01" db="EMBL/GenBank/DDBJ databases">
        <title>The complete chloroplast genome sequence of Lithospermum erythrorhizon: insights into the phylogenetic relationship among Boraginaceae species and the maternal lineages of purple gromwells.</title>
        <authorList>
            <person name="Okada T."/>
            <person name="Watanabe K."/>
        </authorList>
    </citation>
    <scope>NUCLEOTIDE SEQUENCE [LARGE SCALE GENOMIC DNA]</scope>
</reference>
<name>A0AAV3Q3J6_LITER</name>
<feature type="domain" description="GST N-terminal" evidence="6">
    <location>
        <begin position="1"/>
        <end position="82"/>
    </location>
</feature>
<dbReference type="CDD" id="cd03187">
    <property type="entry name" value="GST_C_Phi"/>
    <property type="match status" value="1"/>
</dbReference>
<comment type="catalytic activity">
    <reaction evidence="4">
        <text>RX + glutathione = an S-substituted glutathione + a halide anion + H(+)</text>
        <dbReference type="Rhea" id="RHEA:16437"/>
        <dbReference type="ChEBI" id="CHEBI:15378"/>
        <dbReference type="ChEBI" id="CHEBI:16042"/>
        <dbReference type="ChEBI" id="CHEBI:17792"/>
        <dbReference type="ChEBI" id="CHEBI:57925"/>
        <dbReference type="ChEBI" id="CHEBI:90779"/>
        <dbReference type="EC" id="2.5.1.18"/>
    </reaction>
</comment>
<dbReference type="SUPFAM" id="SSF52833">
    <property type="entry name" value="Thioredoxin-like"/>
    <property type="match status" value="1"/>
</dbReference>
<proteinExistence type="inferred from homology"/>
<dbReference type="Gene3D" id="3.40.30.10">
    <property type="entry name" value="Glutaredoxin"/>
    <property type="match status" value="1"/>
</dbReference>
<sequence>MVVKVHGSPVSGATQRALAVLIEKGVEYEFVLVDLSKGEHKHPSFLSLNPFGQVPAFEDGDLQLFESRAITQYIAHTYADKGTPLITPHDPKKMAAQSVWMEVEAQQYDPSASKLMFELVIKPMFYGKPGDEALIKEYETKLSNVLDVYEARLKESKYLGGDQFSLADLHHLPTLNYLKGTKGWGLFESRQHVKAWASDIMARPAWLKVIEPLQK</sequence>
<comment type="similarity">
    <text evidence="1">Belongs to the GST superfamily. Phi family.</text>
</comment>
<dbReference type="Proteomes" id="UP001454036">
    <property type="component" value="Unassembled WGS sequence"/>
</dbReference>
<dbReference type="InterPro" id="IPR036249">
    <property type="entry name" value="Thioredoxin-like_sf"/>
</dbReference>
<dbReference type="CDD" id="cd03053">
    <property type="entry name" value="GST_N_Phi"/>
    <property type="match status" value="1"/>
</dbReference>
<dbReference type="SFLD" id="SFLDS00019">
    <property type="entry name" value="Glutathione_Transferase_(cytos"/>
    <property type="match status" value="1"/>
</dbReference>
<dbReference type="AlphaFoldDB" id="A0AAV3Q3J6"/>
<evidence type="ECO:0000313" key="8">
    <source>
        <dbReference type="EMBL" id="GAA0157976.1"/>
    </source>
</evidence>
<evidence type="ECO:0000256" key="1">
    <source>
        <dbReference type="ARBA" id="ARBA00010128"/>
    </source>
</evidence>
<dbReference type="SFLD" id="SFLDG00358">
    <property type="entry name" value="Main_(cytGST)"/>
    <property type="match status" value="1"/>
</dbReference>
<dbReference type="Pfam" id="PF00043">
    <property type="entry name" value="GST_C"/>
    <property type="match status" value="1"/>
</dbReference>
<dbReference type="InterPro" id="IPR040079">
    <property type="entry name" value="Glutathione_S-Trfase"/>
</dbReference>
<dbReference type="GO" id="GO:0005737">
    <property type="term" value="C:cytoplasm"/>
    <property type="evidence" value="ECO:0007669"/>
    <property type="project" value="TreeGrafter"/>
</dbReference>
<dbReference type="PROSITE" id="PS50404">
    <property type="entry name" value="GST_NTER"/>
    <property type="match status" value="1"/>
</dbReference>
<dbReference type="GO" id="GO:0006749">
    <property type="term" value="P:glutathione metabolic process"/>
    <property type="evidence" value="ECO:0007669"/>
    <property type="project" value="TreeGrafter"/>
</dbReference>